<dbReference type="OrthoDB" id="335193at2"/>
<dbReference type="EMBL" id="FOLO01000023">
    <property type="protein sequence ID" value="SFC92135.1"/>
    <property type="molecule type" value="Genomic_DNA"/>
</dbReference>
<dbReference type="RefSeq" id="WP_091985408.1">
    <property type="nucleotide sequence ID" value="NZ_FOLO01000023.1"/>
</dbReference>
<evidence type="ECO:0000256" key="1">
    <source>
        <dbReference type="SAM" id="Phobius"/>
    </source>
</evidence>
<dbReference type="AlphaFoldDB" id="A0A1I1N3Y0"/>
<proteinExistence type="predicted"/>
<keyword evidence="1" id="KW-0472">Membrane</keyword>
<organism evidence="2 3">
    <name type="scientific">Pseudoalteromonas denitrificans DSM 6059</name>
    <dbReference type="NCBI Taxonomy" id="1123010"/>
    <lineage>
        <taxon>Bacteria</taxon>
        <taxon>Pseudomonadati</taxon>
        <taxon>Pseudomonadota</taxon>
        <taxon>Gammaproteobacteria</taxon>
        <taxon>Alteromonadales</taxon>
        <taxon>Pseudoalteromonadaceae</taxon>
        <taxon>Pseudoalteromonas</taxon>
    </lineage>
</organism>
<reference evidence="2 3" key="1">
    <citation type="submission" date="2016-10" db="EMBL/GenBank/DDBJ databases">
        <authorList>
            <person name="de Groot N.N."/>
        </authorList>
    </citation>
    <scope>NUCLEOTIDE SEQUENCE [LARGE SCALE GENOMIC DNA]</scope>
    <source>
        <strain evidence="2 3">DSM 6059</strain>
    </source>
</reference>
<dbReference type="Proteomes" id="UP000198862">
    <property type="component" value="Unassembled WGS sequence"/>
</dbReference>
<evidence type="ECO:0000313" key="3">
    <source>
        <dbReference type="Proteomes" id="UP000198862"/>
    </source>
</evidence>
<name>A0A1I1N3Y0_9GAMM</name>
<accession>A0A1I1N3Y0</accession>
<sequence length="235" mass="27318">MNLDYTKYSISELLDVEQNIDKKTYPERYQLLCEEIAYRKSNGEYQQFLKQCATDENESSNDKEFILSFSSGNKMWARKAFIVFFVVVNLGVFLNFISRHTVTSFDDLEVYTTTINQVECLVETVEDTETDIEYFYYDLKVGVFSALNIDGNKCQKLAKTLALGNEVTLWQSEGVIFQLMTDETMHLSYAYLKQQVIKLKTENDFSIFLGLALFWFFLYKSLANAIKPGTFKTKK</sequence>
<feature type="transmembrane region" description="Helical" evidence="1">
    <location>
        <begin position="80"/>
        <end position="98"/>
    </location>
</feature>
<protein>
    <submittedName>
        <fullName evidence="2">Uncharacterized protein</fullName>
    </submittedName>
</protein>
<evidence type="ECO:0000313" key="2">
    <source>
        <dbReference type="EMBL" id="SFC92135.1"/>
    </source>
</evidence>
<keyword evidence="1" id="KW-1133">Transmembrane helix</keyword>
<feature type="transmembrane region" description="Helical" evidence="1">
    <location>
        <begin position="205"/>
        <end position="226"/>
    </location>
</feature>
<keyword evidence="3" id="KW-1185">Reference proteome</keyword>
<gene>
    <name evidence="2" type="ORF">SAMN02745724_02921</name>
</gene>
<keyword evidence="1" id="KW-0812">Transmembrane</keyword>
<dbReference type="STRING" id="1123010.SAMN02745724_02921"/>